<keyword evidence="7" id="KW-0067">ATP-binding</keyword>
<dbReference type="RefSeq" id="WP_346820189.1">
    <property type="nucleotide sequence ID" value="NZ_JBDKWZ010000003.1"/>
</dbReference>
<reference evidence="7 8" key="1">
    <citation type="submission" date="2024-04" db="EMBL/GenBank/DDBJ databases">
        <title>Novel genus in family Flammeovirgaceae.</title>
        <authorList>
            <person name="Nguyen T.H."/>
            <person name="Vuong T.Q."/>
            <person name="Le H."/>
            <person name="Kim S.-G."/>
        </authorList>
    </citation>
    <scope>NUCLEOTIDE SEQUENCE [LARGE SCALE GENOMIC DNA]</scope>
    <source>
        <strain evidence="7 8">JCM 23209</strain>
    </source>
</reference>
<dbReference type="GO" id="GO:0000156">
    <property type="term" value="F:phosphorelay response regulator activity"/>
    <property type="evidence" value="ECO:0007669"/>
    <property type="project" value="TreeGrafter"/>
</dbReference>
<dbReference type="PANTHER" id="PTHR42878">
    <property type="entry name" value="TWO-COMPONENT HISTIDINE KINASE"/>
    <property type="match status" value="1"/>
</dbReference>
<dbReference type="PANTHER" id="PTHR42878:SF15">
    <property type="entry name" value="BACTERIOPHYTOCHROME"/>
    <property type="match status" value="1"/>
</dbReference>
<accession>A0AAW9S9L9</accession>
<keyword evidence="3" id="KW-0597">Phosphoprotein</keyword>
<dbReference type="GO" id="GO:0005524">
    <property type="term" value="F:ATP binding"/>
    <property type="evidence" value="ECO:0007669"/>
    <property type="project" value="UniProtKB-KW"/>
</dbReference>
<dbReference type="Pfam" id="PF00512">
    <property type="entry name" value="HisKA"/>
    <property type="match status" value="1"/>
</dbReference>
<proteinExistence type="predicted"/>
<dbReference type="Pfam" id="PF02518">
    <property type="entry name" value="HATPase_c"/>
    <property type="match status" value="1"/>
</dbReference>
<protein>
    <recommendedName>
        <fullName evidence="2">histidine kinase</fullName>
        <ecNumber evidence="2">2.7.13.3</ecNumber>
    </recommendedName>
</protein>
<evidence type="ECO:0000313" key="8">
    <source>
        <dbReference type="Proteomes" id="UP001403385"/>
    </source>
</evidence>
<dbReference type="Gene3D" id="1.10.287.130">
    <property type="match status" value="1"/>
</dbReference>
<dbReference type="InterPro" id="IPR003661">
    <property type="entry name" value="HisK_dim/P_dom"/>
</dbReference>
<dbReference type="InterPro" id="IPR036890">
    <property type="entry name" value="HATPase_C_sf"/>
</dbReference>
<dbReference type="GO" id="GO:0007234">
    <property type="term" value="P:osmosensory signaling via phosphorelay pathway"/>
    <property type="evidence" value="ECO:0007669"/>
    <property type="project" value="TreeGrafter"/>
</dbReference>
<feature type="domain" description="Histidine kinase" evidence="6">
    <location>
        <begin position="31"/>
        <end position="243"/>
    </location>
</feature>
<keyword evidence="5" id="KW-0418">Kinase</keyword>
<dbReference type="InterPro" id="IPR003594">
    <property type="entry name" value="HATPase_dom"/>
</dbReference>
<dbReference type="CDD" id="cd00082">
    <property type="entry name" value="HisKA"/>
    <property type="match status" value="1"/>
</dbReference>
<dbReference type="PRINTS" id="PR00344">
    <property type="entry name" value="BCTRLSENSOR"/>
</dbReference>
<name>A0AAW9S9L9_9BACT</name>
<dbReference type="PROSITE" id="PS50109">
    <property type="entry name" value="HIS_KIN"/>
    <property type="match status" value="1"/>
</dbReference>
<dbReference type="InterPro" id="IPR036097">
    <property type="entry name" value="HisK_dim/P_sf"/>
</dbReference>
<dbReference type="Gene3D" id="3.30.565.10">
    <property type="entry name" value="Histidine kinase-like ATPase, C-terminal domain"/>
    <property type="match status" value="1"/>
</dbReference>
<keyword evidence="8" id="KW-1185">Reference proteome</keyword>
<dbReference type="SUPFAM" id="SSF55874">
    <property type="entry name" value="ATPase domain of HSP90 chaperone/DNA topoisomerase II/histidine kinase"/>
    <property type="match status" value="1"/>
</dbReference>
<dbReference type="EMBL" id="JBDKWZ010000003">
    <property type="protein sequence ID" value="MEN7547401.1"/>
    <property type="molecule type" value="Genomic_DNA"/>
</dbReference>
<dbReference type="FunFam" id="3.30.565.10:FF:000006">
    <property type="entry name" value="Sensor histidine kinase WalK"/>
    <property type="match status" value="1"/>
</dbReference>
<keyword evidence="7" id="KW-0547">Nucleotide-binding</keyword>
<dbReference type="GO" id="GO:0000155">
    <property type="term" value="F:phosphorelay sensor kinase activity"/>
    <property type="evidence" value="ECO:0007669"/>
    <property type="project" value="InterPro"/>
</dbReference>
<dbReference type="SMART" id="SM00387">
    <property type="entry name" value="HATPase_c"/>
    <property type="match status" value="1"/>
</dbReference>
<sequence>EKIRNHLEEEIKKRTQEIELRNQELEAFNYSVSHDLRAPLRAISGYSDILKEDYFELLDEEGKRVISIINNNVLKMHQLINEILKFSRLTRLNISKTNLKMKALFTESFQKLLQLEPPTRKIEFHIEDVPDAHGDYTMISQLITNLMSNAIKYTRPKTKTLIEVGSKRFNGQLAYFVKDNGVGFDMQYKNKLFGVFQRLHKDSEFEGTGVGLAIVQRVIHKHNGHVWGEGQVDQGATFYFTLP</sequence>
<gene>
    <name evidence="7" type="ORF">AAG747_05760</name>
</gene>
<evidence type="ECO:0000259" key="6">
    <source>
        <dbReference type="PROSITE" id="PS50109"/>
    </source>
</evidence>
<comment type="caution">
    <text evidence="7">The sequence shown here is derived from an EMBL/GenBank/DDBJ whole genome shotgun (WGS) entry which is preliminary data.</text>
</comment>
<keyword evidence="4" id="KW-0808">Transferase</keyword>
<feature type="non-terminal residue" evidence="7">
    <location>
        <position position="1"/>
    </location>
</feature>
<dbReference type="SUPFAM" id="SSF47384">
    <property type="entry name" value="Homodimeric domain of signal transducing histidine kinase"/>
    <property type="match status" value="1"/>
</dbReference>
<evidence type="ECO:0000256" key="2">
    <source>
        <dbReference type="ARBA" id="ARBA00012438"/>
    </source>
</evidence>
<comment type="catalytic activity">
    <reaction evidence="1">
        <text>ATP + protein L-histidine = ADP + protein N-phospho-L-histidine.</text>
        <dbReference type="EC" id="2.7.13.3"/>
    </reaction>
</comment>
<evidence type="ECO:0000256" key="5">
    <source>
        <dbReference type="ARBA" id="ARBA00022777"/>
    </source>
</evidence>
<dbReference type="GO" id="GO:0030295">
    <property type="term" value="F:protein kinase activator activity"/>
    <property type="evidence" value="ECO:0007669"/>
    <property type="project" value="TreeGrafter"/>
</dbReference>
<dbReference type="SMART" id="SM00388">
    <property type="entry name" value="HisKA"/>
    <property type="match status" value="1"/>
</dbReference>
<organism evidence="7 8">
    <name type="scientific">Rapidithrix thailandica</name>
    <dbReference type="NCBI Taxonomy" id="413964"/>
    <lineage>
        <taxon>Bacteria</taxon>
        <taxon>Pseudomonadati</taxon>
        <taxon>Bacteroidota</taxon>
        <taxon>Cytophagia</taxon>
        <taxon>Cytophagales</taxon>
        <taxon>Flammeovirgaceae</taxon>
        <taxon>Rapidithrix</taxon>
    </lineage>
</organism>
<evidence type="ECO:0000313" key="7">
    <source>
        <dbReference type="EMBL" id="MEN7547401.1"/>
    </source>
</evidence>
<dbReference type="InterPro" id="IPR004358">
    <property type="entry name" value="Sig_transdc_His_kin-like_C"/>
</dbReference>
<dbReference type="InterPro" id="IPR005467">
    <property type="entry name" value="His_kinase_dom"/>
</dbReference>
<dbReference type="InterPro" id="IPR050351">
    <property type="entry name" value="BphY/WalK/GraS-like"/>
</dbReference>
<dbReference type="Proteomes" id="UP001403385">
    <property type="component" value="Unassembled WGS sequence"/>
</dbReference>
<evidence type="ECO:0000256" key="1">
    <source>
        <dbReference type="ARBA" id="ARBA00000085"/>
    </source>
</evidence>
<dbReference type="AlphaFoldDB" id="A0AAW9S9L9"/>
<evidence type="ECO:0000256" key="3">
    <source>
        <dbReference type="ARBA" id="ARBA00022553"/>
    </source>
</evidence>
<dbReference type="EC" id="2.7.13.3" evidence="2"/>
<evidence type="ECO:0000256" key="4">
    <source>
        <dbReference type="ARBA" id="ARBA00022679"/>
    </source>
</evidence>